<evidence type="ECO:0000259" key="1">
    <source>
        <dbReference type="Pfam" id="PF06985"/>
    </source>
</evidence>
<keyword evidence="3" id="KW-1185">Reference proteome</keyword>
<dbReference type="AlphaFoldDB" id="A0A9P9BTC0"/>
<evidence type="ECO:0000313" key="3">
    <source>
        <dbReference type="Proteomes" id="UP000756346"/>
    </source>
</evidence>
<gene>
    <name evidence="2" type="ORF">B0I36DRAFT_357207</name>
</gene>
<protein>
    <submittedName>
        <fullName evidence="2">Heterokaryon incompatibility protein-domain-containing protein</fullName>
    </submittedName>
</protein>
<dbReference type="PANTHER" id="PTHR24148:SF82">
    <property type="entry name" value="HETEROKARYON INCOMPATIBILITY DOMAIN-CONTAINING PROTEIN"/>
    <property type="match status" value="1"/>
</dbReference>
<evidence type="ECO:0000313" key="2">
    <source>
        <dbReference type="EMBL" id="KAH7039821.1"/>
    </source>
</evidence>
<comment type="caution">
    <text evidence="2">The sequence shown here is derived from an EMBL/GenBank/DDBJ whole genome shotgun (WGS) entry which is preliminary data.</text>
</comment>
<dbReference type="GeneID" id="70187313"/>
<sequence>MASPRYRYQPVLPNQIRVLHLLPGIGREPLAGQLEPLTLPEPDAAEPLPFEALSYVWGGETKSHALDVAGQSIPVTVSLQTALVRLRHADRRRVIWADAICINQDDVSEKEAQVSLMGRIFSSATQVIADLGDASNTSDAALDLIDRHWRTVLCSGALTVLYGSRTPVETAAIMNLPPEAVDMAWTDHELPGQESHEWESICEIIQRPWFSRIWIVQEFVLAREVTFHCGTRVADWRHLLALFFDFNSPSAFDALVTRWQITASHTAFIQRHEMVSRIFHNRCIRLLQAKPAGRAFLSTLPQFSSVWTRSSWVDLLYSYRYFNCTIERDRYYALVSMASDRDVALRPELRPDYVTEDNDLRLAMGKLILQLPGGAEAFMHSGLQTQTNPQVQSWMQTFGRMGNATTFSHSDFDQASKAAGNDSSFSLSTLPGNPGTIALRGYRIGNIVKKAGQALLAKEDEAQSADEFRKARLSHYLGSALDLFSEELLDQAPYVSPSKLDWWSLEAMAKAFALNPEPSVPTAIAVGFAVDTKLLTLGLLSIVHRGAAIV</sequence>
<dbReference type="Pfam" id="PF06985">
    <property type="entry name" value="HET"/>
    <property type="match status" value="1"/>
</dbReference>
<accession>A0A9P9BTC0</accession>
<dbReference type="PANTHER" id="PTHR24148">
    <property type="entry name" value="ANKYRIN REPEAT DOMAIN-CONTAINING PROTEIN 39 HOMOLOG-RELATED"/>
    <property type="match status" value="1"/>
</dbReference>
<dbReference type="Proteomes" id="UP000756346">
    <property type="component" value="Unassembled WGS sequence"/>
</dbReference>
<feature type="domain" description="Heterokaryon incompatibility" evidence="1">
    <location>
        <begin position="50"/>
        <end position="218"/>
    </location>
</feature>
<dbReference type="OrthoDB" id="194358at2759"/>
<name>A0A9P9BTC0_9PEZI</name>
<reference evidence="2" key="1">
    <citation type="journal article" date="2021" name="Nat. Commun.">
        <title>Genetic determinants of endophytism in the Arabidopsis root mycobiome.</title>
        <authorList>
            <person name="Mesny F."/>
            <person name="Miyauchi S."/>
            <person name="Thiergart T."/>
            <person name="Pickel B."/>
            <person name="Atanasova L."/>
            <person name="Karlsson M."/>
            <person name="Huettel B."/>
            <person name="Barry K.W."/>
            <person name="Haridas S."/>
            <person name="Chen C."/>
            <person name="Bauer D."/>
            <person name="Andreopoulos W."/>
            <person name="Pangilinan J."/>
            <person name="LaButti K."/>
            <person name="Riley R."/>
            <person name="Lipzen A."/>
            <person name="Clum A."/>
            <person name="Drula E."/>
            <person name="Henrissat B."/>
            <person name="Kohler A."/>
            <person name="Grigoriev I.V."/>
            <person name="Martin F.M."/>
            <person name="Hacquard S."/>
        </authorList>
    </citation>
    <scope>NUCLEOTIDE SEQUENCE</scope>
    <source>
        <strain evidence="2">MPI-CAGE-CH-0230</strain>
    </source>
</reference>
<organism evidence="2 3">
    <name type="scientific">Microdochium trichocladiopsis</name>
    <dbReference type="NCBI Taxonomy" id="1682393"/>
    <lineage>
        <taxon>Eukaryota</taxon>
        <taxon>Fungi</taxon>
        <taxon>Dikarya</taxon>
        <taxon>Ascomycota</taxon>
        <taxon>Pezizomycotina</taxon>
        <taxon>Sordariomycetes</taxon>
        <taxon>Xylariomycetidae</taxon>
        <taxon>Xylariales</taxon>
        <taxon>Microdochiaceae</taxon>
        <taxon>Microdochium</taxon>
    </lineage>
</organism>
<dbReference type="RefSeq" id="XP_046017876.1">
    <property type="nucleotide sequence ID" value="XM_046157767.1"/>
</dbReference>
<dbReference type="InterPro" id="IPR052895">
    <property type="entry name" value="HetReg/Transcr_Mod"/>
</dbReference>
<dbReference type="InterPro" id="IPR010730">
    <property type="entry name" value="HET"/>
</dbReference>
<dbReference type="EMBL" id="JAGTJQ010000001">
    <property type="protein sequence ID" value="KAH7039821.1"/>
    <property type="molecule type" value="Genomic_DNA"/>
</dbReference>
<proteinExistence type="predicted"/>